<dbReference type="OrthoDB" id="4185642at2759"/>
<proteinExistence type="predicted"/>
<evidence type="ECO:0000313" key="2">
    <source>
        <dbReference type="EMBL" id="OOF90502.1"/>
    </source>
</evidence>
<dbReference type="InterPro" id="IPR000719">
    <property type="entry name" value="Prot_kinase_dom"/>
</dbReference>
<dbReference type="GO" id="GO:0005524">
    <property type="term" value="F:ATP binding"/>
    <property type="evidence" value="ECO:0007669"/>
    <property type="project" value="InterPro"/>
</dbReference>
<dbReference type="InterPro" id="IPR011009">
    <property type="entry name" value="Kinase-like_dom_sf"/>
</dbReference>
<dbReference type="PANTHER" id="PTHR37171">
    <property type="entry name" value="SERINE/THREONINE-PROTEIN KINASE YRZF-RELATED"/>
    <property type="match status" value="1"/>
</dbReference>
<organism evidence="2 3">
    <name type="scientific">Aspergillus carbonarius (strain ITEM 5010)</name>
    <dbReference type="NCBI Taxonomy" id="602072"/>
    <lineage>
        <taxon>Eukaryota</taxon>
        <taxon>Fungi</taxon>
        <taxon>Dikarya</taxon>
        <taxon>Ascomycota</taxon>
        <taxon>Pezizomycotina</taxon>
        <taxon>Eurotiomycetes</taxon>
        <taxon>Eurotiomycetidae</taxon>
        <taxon>Eurotiales</taxon>
        <taxon>Aspergillaceae</taxon>
        <taxon>Aspergillus</taxon>
        <taxon>Aspergillus subgen. Circumdati</taxon>
    </lineage>
</organism>
<dbReference type="InterPro" id="IPR052396">
    <property type="entry name" value="Meiotic_Drive_Suppr_Kinase"/>
</dbReference>
<evidence type="ECO:0000313" key="3">
    <source>
        <dbReference type="Proteomes" id="UP000188318"/>
    </source>
</evidence>
<sequence length="187" mass="21394">MVEIETPARRCGVDFGSLDVVPAKIQIINEIGRSDASSVFEIELEGRKCAMKLFHDNGDPGYAENSRDLNRFRCELNAYMNLREYGVCERGFVPFFYGHIAILLEYLPNDQSLNCENYSEACYHQAIEGMKQIHAAHVLHRDVYPKNILLVLGDEARMVWVDFDVATTFSIEGPHEQRLSENEDRFG</sequence>
<dbReference type="SUPFAM" id="SSF56112">
    <property type="entry name" value="Protein kinase-like (PK-like)"/>
    <property type="match status" value="1"/>
</dbReference>
<dbReference type="Proteomes" id="UP000188318">
    <property type="component" value="Unassembled WGS sequence"/>
</dbReference>
<dbReference type="PANTHER" id="PTHR37171:SF1">
    <property type="entry name" value="SERINE_THREONINE-PROTEIN KINASE YRZF-RELATED"/>
    <property type="match status" value="1"/>
</dbReference>
<dbReference type="AlphaFoldDB" id="A0A1R3R7N3"/>
<feature type="domain" description="Protein kinase" evidence="1">
    <location>
        <begin position="25"/>
        <end position="187"/>
    </location>
</feature>
<dbReference type="VEuPathDB" id="FungiDB:ASPCADRAFT_400780"/>
<accession>A0A1R3R7N3</accession>
<reference evidence="3" key="1">
    <citation type="journal article" date="2017" name="Genome Biol.">
        <title>Comparative genomics reveals high biological diversity and specific adaptations in the industrially and medically important fungal genus Aspergillus.</title>
        <authorList>
            <person name="de Vries R.P."/>
            <person name="Riley R."/>
            <person name="Wiebenga A."/>
            <person name="Aguilar-Osorio G."/>
            <person name="Amillis S."/>
            <person name="Uchima C.A."/>
            <person name="Anderluh G."/>
            <person name="Asadollahi M."/>
            <person name="Askin M."/>
            <person name="Barry K."/>
            <person name="Battaglia E."/>
            <person name="Bayram O."/>
            <person name="Benocci T."/>
            <person name="Braus-Stromeyer S.A."/>
            <person name="Caldana C."/>
            <person name="Canovas D."/>
            <person name="Cerqueira G.C."/>
            <person name="Chen F."/>
            <person name="Chen W."/>
            <person name="Choi C."/>
            <person name="Clum A."/>
            <person name="Dos Santos R.A."/>
            <person name="Damasio A.R."/>
            <person name="Diallinas G."/>
            <person name="Emri T."/>
            <person name="Fekete E."/>
            <person name="Flipphi M."/>
            <person name="Freyberg S."/>
            <person name="Gallo A."/>
            <person name="Gournas C."/>
            <person name="Habgood R."/>
            <person name="Hainaut M."/>
            <person name="Harispe M.L."/>
            <person name="Henrissat B."/>
            <person name="Hilden K.S."/>
            <person name="Hope R."/>
            <person name="Hossain A."/>
            <person name="Karabika E."/>
            <person name="Karaffa L."/>
            <person name="Karanyi Z."/>
            <person name="Krasevec N."/>
            <person name="Kuo A."/>
            <person name="Kusch H."/>
            <person name="LaButti K."/>
            <person name="Lagendijk E.L."/>
            <person name="Lapidus A."/>
            <person name="Levasseur A."/>
            <person name="Lindquist E."/>
            <person name="Lipzen A."/>
            <person name="Logrieco A.F."/>
            <person name="MacCabe A."/>
            <person name="Maekelae M.R."/>
            <person name="Malavazi I."/>
            <person name="Melin P."/>
            <person name="Meyer V."/>
            <person name="Mielnichuk N."/>
            <person name="Miskei M."/>
            <person name="Molnar A.P."/>
            <person name="Mule G."/>
            <person name="Ngan C.Y."/>
            <person name="Orejas M."/>
            <person name="Orosz E."/>
            <person name="Ouedraogo J.P."/>
            <person name="Overkamp K.M."/>
            <person name="Park H.-S."/>
            <person name="Perrone G."/>
            <person name="Piumi F."/>
            <person name="Punt P.J."/>
            <person name="Ram A.F."/>
            <person name="Ramon A."/>
            <person name="Rauscher S."/>
            <person name="Record E."/>
            <person name="Riano-Pachon D.M."/>
            <person name="Robert V."/>
            <person name="Roehrig J."/>
            <person name="Ruller R."/>
            <person name="Salamov A."/>
            <person name="Salih N.S."/>
            <person name="Samson R.A."/>
            <person name="Sandor E."/>
            <person name="Sanguinetti M."/>
            <person name="Schuetze T."/>
            <person name="Sepcic K."/>
            <person name="Shelest E."/>
            <person name="Sherlock G."/>
            <person name="Sophianopoulou V."/>
            <person name="Squina F.M."/>
            <person name="Sun H."/>
            <person name="Susca A."/>
            <person name="Todd R.B."/>
            <person name="Tsang A."/>
            <person name="Unkles S.E."/>
            <person name="van de Wiele N."/>
            <person name="van Rossen-Uffink D."/>
            <person name="Oliveira J.V."/>
            <person name="Vesth T.C."/>
            <person name="Visser J."/>
            <person name="Yu J.-H."/>
            <person name="Zhou M."/>
            <person name="Andersen M.R."/>
            <person name="Archer D.B."/>
            <person name="Baker S.E."/>
            <person name="Benoit I."/>
            <person name="Brakhage A.A."/>
            <person name="Braus G.H."/>
            <person name="Fischer R."/>
            <person name="Frisvad J.C."/>
            <person name="Goldman G.H."/>
            <person name="Houbraken J."/>
            <person name="Oakley B."/>
            <person name="Pocsi I."/>
            <person name="Scazzocchio C."/>
            <person name="Seiboth B."/>
            <person name="vanKuyk P.A."/>
            <person name="Wortman J."/>
            <person name="Dyer P.S."/>
            <person name="Grigoriev I.V."/>
        </authorList>
    </citation>
    <scope>NUCLEOTIDE SEQUENCE [LARGE SCALE GENOMIC DNA]</scope>
    <source>
        <strain evidence="3">ITEM 5010</strain>
    </source>
</reference>
<dbReference type="Pfam" id="PF00069">
    <property type="entry name" value="Pkinase"/>
    <property type="match status" value="1"/>
</dbReference>
<dbReference type="PROSITE" id="PS50011">
    <property type="entry name" value="PROTEIN_KINASE_DOM"/>
    <property type="match status" value="1"/>
</dbReference>
<protein>
    <recommendedName>
        <fullName evidence="1">Protein kinase domain-containing protein</fullName>
    </recommendedName>
</protein>
<keyword evidence="3" id="KW-1185">Reference proteome</keyword>
<name>A0A1R3R7N3_ASPC5</name>
<evidence type="ECO:0000259" key="1">
    <source>
        <dbReference type="PROSITE" id="PS50011"/>
    </source>
</evidence>
<gene>
    <name evidence="2" type="ORF">ASPCADRAFT_400780</name>
</gene>
<dbReference type="STRING" id="602072.A0A1R3R7N3"/>
<dbReference type="GO" id="GO:0004672">
    <property type="term" value="F:protein kinase activity"/>
    <property type="evidence" value="ECO:0007669"/>
    <property type="project" value="InterPro"/>
</dbReference>
<dbReference type="Gene3D" id="1.10.510.10">
    <property type="entry name" value="Transferase(Phosphotransferase) domain 1"/>
    <property type="match status" value="1"/>
</dbReference>
<dbReference type="OMA" id="ENYSEAC"/>
<dbReference type="EMBL" id="KV907518">
    <property type="protein sequence ID" value="OOF90502.1"/>
    <property type="molecule type" value="Genomic_DNA"/>
</dbReference>